<dbReference type="SUPFAM" id="SSF56601">
    <property type="entry name" value="beta-lactamase/transpeptidase-like"/>
    <property type="match status" value="1"/>
</dbReference>
<dbReference type="InterPro" id="IPR012338">
    <property type="entry name" value="Beta-lactam/transpept-like"/>
</dbReference>
<keyword evidence="2" id="KW-0378">Hydrolase</keyword>
<evidence type="ECO:0000313" key="3">
    <source>
        <dbReference type="Proteomes" id="UP001610861"/>
    </source>
</evidence>
<name>A0ABW7Q9Q6_9MICO</name>
<dbReference type="GO" id="GO:0016787">
    <property type="term" value="F:hydrolase activity"/>
    <property type="evidence" value="ECO:0007669"/>
    <property type="project" value="UniProtKB-KW"/>
</dbReference>
<keyword evidence="3" id="KW-1185">Reference proteome</keyword>
<reference evidence="2 3" key="1">
    <citation type="submission" date="2024-09" db="EMBL/GenBank/DDBJ databases">
        <authorList>
            <person name="Pan X."/>
        </authorList>
    </citation>
    <scope>NUCLEOTIDE SEQUENCE [LARGE SCALE GENOMIC DNA]</scope>
    <source>
        <strain evidence="2 3">B2969</strain>
    </source>
</reference>
<dbReference type="PANTHER" id="PTHR43283">
    <property type="entry name" value="BETA-LACTAMASE-RELATED"/>
    <property type="match status" value="1"/>
</dbReference>
<organism evidence="2 3">
    <name type="scientific">Microbacterium alkaliflavum</name>
    <dbReference type="NCBI Taxonomy" id="3248839"/>
    <lineage>
        <taxon>Bacteria</taxon>
        <taxon>Bacillati</taxon>
        <taxon>Actinomycetota</taxon>
        <taxon>Actinomycetes</taxon>
        <taxon>Micrococcales</taxon>
        <taxon>Microbacteriaceae</taxon>
        <taxon>Microbacterium</taxon>
    </lineage>
</organism>
<dbReference type="EC" id="3.-.-.-" evidence="2"/>
<dbReference type="RefSeq" id="WP_397556846.1">
    <property type="nucleotide sequence ID" value="NZ_JBIQWL010000004.1"/>
</dbReference>
<sequence>MTSPYSAAFDWTRRHVDAGHLPSAVLGIATADGVVALDAFGATDGRPADVDDHYRLFSITKPLLGLAAARAIERGLLGMGTPVAAAIPDFGPDRDDVVRLRHLVSHTAGIPEPPMDRPDLEALLRTPGRDFAAGTVSRYSTIAFQGVAEMVAQATGRAWDAAVSDWADGIGADGLTLDEASDPHTVVGAAEAGLDIEAFAANRHPGAGLLGRASDLLALGSALLRDDGAVVQPVTLAMMLRPLTGDIPRLEPYIAEAGQDWGFAWNLLTRAPSRLDRDVFGHSGWSGTEFWVHPTAGVAWVLLTNTAHSPVNPDELDNAIVAGL</sequence>
<evidence type="ECO:0000259" key="1">
    <source>
        <dbReference type="Pfam" id="PF00144"/>
    </source>
</evidence>
<proteinExistence type="predicted"/>
<dbReference type="InterPro" id="IPR050789">
    <property type="entry name" value="Diverse_Enzym_Activities"/>
</dbReference>
<dbReference type="Proteomes" id="UP001610861">
    <property type="component" value="Unassembled WGS sequence"/>
</dbReference>
<evidence type="ECO:0000313" key="2">
    <source>
        <dbReference type="EMBL" id="MFH8251401.1"/>
    </source>
</evidence>
<protein>
    <submittedName>
        <fullName evidence="2">Serine hydrolase domain-containing protein</fullName>
        <ecNumber evidence="2">3.-.-.-</ecNumber>
    </submittedName>
</protein>
<dbReference type="Gene3D" id="3.40.710.10">
    <property type="entry name" value="DD-peptidase/beta-lactamase superfamily"/>
    <property type="match status" value="1"/>
</dbReference>
<comment type="caution">
    <text evidence="2">The sequence shown here is derived from an EMBL/GenBank/DDBJ whole genome shotgun (WGS) entry which is preliminary data.</text>
</comment>
<gene>
    <name evidence="2" type="ORF">ACH3VR_13595</name>
</gene>
<dbReference type="EMBL" id="JBIQWL010000004">
    <property type="protein sequence ID" value="MFH8251401.1"/>
    <property type="molecule type" value="Genomic_DNA"/>
</dbReference>
<feature type="domain" description="Beta-lactamase-related" evidence="1">
    <location>
        <begin position="12"/>
        <end position="317"/>
    </location>
</feature>
<dbReference type="Pfam" id="PF00144">
    <property type="entry name" value="Beta-lactamase"/>
    <property type="match status" value="1"/>
</dbReference>
<accession>A0ABW7Q9Q6</accession>
<dbReference type="InterPro" id="IPR001466">
    <property type="entry name" value="Beta-lactam-related"/>
</dbReference>